<reference evidence="1 2" key="1">
    <citation type="submission" date="2024-07" db="EMBL/GenBank/DDBJ databases">
        <authorList>
            <person name="Akdeniz Z."/>
        </authorList>
    </citation>
    <scope>NUCLEOTIDE SEQUENCE [LARGE SCALE GENOMIC DNA]</scope>
</reference>
<evidence type="ECO:0000313" key="1">
    <source>
        <dbReference type="EMBL" id="CAL5997865.1"/>
    </source>
</evidence>
<dbReference type="EMBL" id="CAXDID020000037">
    <property type="protein sequence ID" value="CAL5997865.1"/>
    <property type="molecule type" value="Genomic_DNA"/>
</dbReference>
<name>A0ABP1HMK0_9EUKA</name>
<protein>
    <submittedName>
        <fullName evidence="1">Hypothetical_protein</fullName>
    </submittedName>
</protein>
<accession>A0ABP1HMK0</accession>
<keyword evidence="2" id="KW-1185">Reference proteome</keyword>
<organism evidence="1 2">
    <name type="scientific">Hexamita inflata</name>
    <dbReference type="NCBI Taxonomy" id="28002"/>
    <lineage>
        <taxon>Eukaryota</taxon>
        <taxon>Metamonada</taxon>
        <taxon>Diplomonadida</taxon>
        <taxon>Hexamitidae</taxon>
        <taxon>Hexamitinae</taxon>
        <taxon>Hexamita</taxon>
    </lineage>
</organism>
<sequence length="210" mass="24472">MQVFGLETFCLQNSIHNHQFLKTLQHLLRVQNQNFLVLQYLLELLCNSQLSKLDDILFDLFLQNVADSIPKVFNFKFEVTEMHTIFMKLEFVGVSPLLKIQRMIVTSAIHVIKYELYTLLQERCNIMPHIRHQVNLLYVSQNLTSFTVPDNLGLCNLVSSGASIRVWKNRLRIKFSRMFGIGESWVYSYKYADKQIRTSLESISCESASV</sequence>
<dbReference type="Proteomes" id="UP001642409">
    <property type="component" value="Unassembled WGS sequence"/>
</dbReference>
<comment type="caution">
    <text evidence="1">The sequence shown here is derived from an EMBL/GenBank/DDBJ whole genome shotgun (WGS) entry which is preliminary data.</text>
</comment>
<gene>
    <name evidence="1" type="ORF">HINF_LOCUS15455</name>
</gene>
<evidence type="ECO:0000313" key="2">
    <source>
        <dbReference type="Proteomes" id="UP001642409"/>
    </source>
</evidence>
<proteinExistence type="predicted"/>